<keyword evidence="2" id="KW-1185">Reference proteome</keyword>
<accession>A0ACD0NL53</accession>
<name>A0ACD0NL53_9BASI</name>
<dbReference type="Proteomes" id="UP000245626">
    <property type="component" value="Unassembled WGS sequence"/>
</dbReference>
<feature type="non-terminal residue" evidence="1">
    <location>
        <position position="1"/>
    </location>
</feature>
<evidence type="ECO:0000313" key="2">
    <source>
        <dbReference type="Proteomes" id="UP000245626"/>
    </source>
</evidence>
<dbReference type="EMBL" id="KZ820901">
    <property type="protein sequence ID" value="PWN46553.1"/>
    <property type="molecule type" value="Genomic_DNA"/>
</dbReference>
<evidence type="ECO:0000313" key="1">
    <source>
        <dbReference type="EMBL" id="PWN46553.1"/>
    </source>
</evidence>
<organism evidence="1 2">
    <name type="scientific">Violaceomyces palustris</name>
    <dbReference type="NCBI Taxonomy" id="1673888"/>
    <lineage>
        <taxon>Eukaryota</taxon>
        <taxon>Fungi</taxon>
        <taxon>Dikarya</taxon>
        <taxon>Basidiomycota</taxon>
        <taxon>Ustilaginomycotina</taxon>
        <taxon>Ustilaginomycetes</taxon>
        <taxon>Violaceomycetales</taxon>
        <taxon>Violaceomycetaceae</taxon>
        <taxon>Violaceomyces</taxon>
    </lineage>
</organism>
<sequence>GKINVSLRFVITNLPPTLPCSKPKPSKRHLCFLPPGPRFARSRLPIPTPSPTLERLRTPTLPPNLTGRFILSATLLPSLLSPSHSISSLDDSDSATCLTSLAPKQPWGSTQKLFLEEKSPTIPTLAWGRERRKRRGW</sequence>
<gene>
    <name evidence="1" type="ORF">IE53DRAFT_336818</name>
</gene>
<protein>
    <submittedName>
        <fullName evidence="1">Uncharacterized protein</fullName>
    </submittedName>
</protein>
<reference evidence="1 2" key="1">
    <citation type="journal article" date="2018" name="Mol. Biol. Evol.">
        <title>Broad Genomic Sampling Reveals a Smut Pathogenic Ancestry of the Fungal Clade Ustilaginomycotina.</title>
        <authorList>
            <person name="Kijpornyongpan T."/>
            <person name="Mondo S.J."/>
            <person name="Barry K."/>
            <person name="Sandor L."/>
            <person name="Lee J."/>
            <person name="Lipzen A."/>
            <person name="Pangilinan J."/>
            <person name="LaButti K."/>
            <person name="Hainaut M."/>
            <person name="Henrissat B."/>
            <person name="Grigoriev I.V."/>
            <person name="Spatafora J.W."/>
            <person name="Aime M.C."/>
        </authorList>
    </citation>
    <scope>NUCLEOTIDE SEQUENCE [LARGE SCALE GENOMIC DNA]</scope>
    <source>
        <strain evidence="1 2">SA 807</strain>
    </source>
</reference>
<proteinExistence type="predicted"/>